<gene>
    <name evidence="2" type="ORF">myaer102_05290</name>
</gene>
<proteinExistence type="predicted"/>
<dbReference type="InterPro" id="IPR025959">
    <property type="entry name" value="Winged_HTH_dom"/>
</dbReference>
<dbReference type="SUPFAM" id="SSF46689">
    <property type="entry name" value="Homeodomain-like"/>
    <property type="match status" value="1"/>
</dbReference>
<protein>
    <submittedName>
        <fullName evidence="2">Transposase</fullName>
    </submittedName>
</protein>
<dbReference type="Pfam" id="PF13384">
    <property type="entry name" value="HTH_23"/>
    <property type="match status" value="1"/>
</dbReference>
<dbReference type="InterPro" id="IPR009057">
    <property type="entry name" value="Homeodomain-like_sf"/>
</dbReference>
<reference evidence="2 3" key="1">
    <citation type="submission" date="2018-11" db="EMBL/GenBank/DDBJ databases">
        <title>Complete genome sequence of Microcystis aeruginosa NIES-102.</title>
        <authorList>
            <person name="Yamaguchi H."/>
            <person name="Suzuki S."/>
            <person name="Kawachi M."/>
        </authorList>
    </citation>
    <scope>NUCLEOTIDE SEQUENCE [LARGE SCALE GENOMIC DNA]</scope>
    <source>
        <strain evidence="2 3">NIES-102</strain>
    </source>
</reference>
<dbReference type="InterPro" id="IPR038116">
    <property type="entry name" value="TrpR-like_sf"/>
</dbReference>
<name>A0A3G9JTS1_MICVR</name>
<dbReference type="Pfam" id="PF13592">
    <property type="entry name" value="HTH_33"/>
    <property type="match status" value="1"/>
</dbReference>
<dbReference type="AlphaFoldDB" id="A0A3G9JTS1"/>
<dbReference type="Gene3D" id="1.10.1270.10">
    <property type="entry name" value="TrpR-like"/>
    <property type="match status" value="1"/>
</dbReference>
<dbReference type="InterPro" id="IPR047655">
    <property type="entry name" value="Transpos_IS630-like"/>
</dbReference>
<dbReference type="NCBIfam" id="NF033545">
    <property type="entry name" value="transpos_IS630"/>
    <property type="match status" value="1"/>
</dbReference>
<evidence type="ECO:0000313" key="3">
    <source>
        <dbReference type="Proteomes" id="UP000278152"/>
    </source>
</evidence>
<feature type="domain" description="Winged helix-turn helix" evidence="1">
    <location>
        <begin position="106"/>
        <end position="165"/>
    </location>
</feature>
<accession>A0A3G9JTS1</accession>
<dbReference type="Proteomes" id="UP000278152">
    <property type="component" value="Chromosome"/>
</dbReference>
<dbReference type="KEGG" id="mvz:myaer102_05290"/>
<sequence length="207" mass="24391">MPAKDFLDLEEKKNLQKALKEEERAEVRERILMFLLLNDGKTQREIADFIGCSLKTVAPWCVHGDPNNLESLEDGRKNGNHKKATEEYINLLLKIVDEDPKEFGYEFGRWTAARLAEHLEKETGIKLSGSQVRRILRRKKYVYIWAKYSLEDKQDKKLRKAFKEKLDEYLRLAKEKPESIQVWFWDGAFKVATQVRHRVPLMNVDLV</sequence>
<organism evidence="2 3">
    <name type="scientific">Microcystis viridis NIES-102</name>
    <dbReference type="NCBI Taxonomy" id="213615"/>
    <lineage>
        <taxon>Bacteria</taxon>
        <taxon>Bacillati</taxon>
        <taxon>Cyanobacteriota</taxon>
        <taxon>Cyanophyceae</taxon>
        <taxon>Oscillatoriophycideae</taxon>
        <taxon>Chroococcales</taxon>
        <taxon>Microcystaceae</taxon>
        <taxon>Microcystis</taxon>
    </lineage>
</organism>
<evidence type="ECO:0000313" key="2">
    <source>
        <dbReference type="EMBL" id="BBH38049.1"/>
    </source>
</evidence>
<dbReference type="EMBL" id="AP019314">
    <property type="protein sequence ID" value="BBH38049.1"/>
    <property type="molecule type" value="Genomic_DNA"/>
</dbReference>
<evidence type="ECO:0000259" key="1">
    <source>
        <dbReference type="Pfam" id="PF13592"/>
    </source>
</evidence>